<dbReference type="PROSITE" id="PS50887">
    <property type="entry name" value="GGDEF"/>
    <property type="match status" value="1"/>
</dbReference>
<dbReference type="NCBIfam" id="TIGR00254">
    <property type="entry name" value="GGDEF"/>
    <property type="match status" value="1"/>
</dbReference>
<feature type="transmembrane region" description="Helical" evidence="1">
    <location>
        <begin position="15"/>
        <end position="33"/>
    </location>
</feature>
<dbReference type="SMART" id="SM00267">
    <property type="entry name" value="GGDEF"/>
    <property type="match status" value="1"/>
</dbReference>
<dbReference type="InterPro" id="IPR043128">
    <property type="entry name" value="Rev_trsase/Diguanyl_cyclase"/>
</dbReference>
<name>A0A7X2LYS2_9BACI</name>
<proteinExistence type="predicted"/>
<comment type="caution">
    <text evidence="3">The sequence shown here is derived from an EMBL/GenBank/DDBJ whole genome shotgun (WGS) entry which is preliminary data.</text>
</comment>
<dbReference type="InterPro" id="IPR029787">
    <property type="entry name" value="Nucleotide_cyclase"/>
</dbReference>
<gene>
    <name evidence="3" type="ORF">GJU40_17115</name>
</gene>
<feature type="transmembrane region" description="Helical" evidence="1">
    <location>
        <begin position="117"/>
        <end position="140"/>
    </location>
</feature>
<dbReference type="RefSeq" id="WP_154309321.1">
    <property type="nucleotide sequence ID" value="NZ_WKKI01000048.1"/>
</dbReference>
<dbReference type="Gene3D" id="3.30.70.270">
    <property type="match status" value="1"/>
</dbReference>
<evidence type="ECO:0000259" key="2">
    <source>
        <dbReference type="PROSITE" id="PS50887"/>
    </source>
</evidence>
<dbReference type="Proteomes" id="UP000448867">
    <property type="component" value="Unassembled WGS sequence"/>
</dbReference>
<keyword evidence="1" id="KW-0812">Transmembrane</keyword>
<dbReference type="OrthoDB" id="9759607at2"/>
<evidence type="ECO:0000313" key="4">
    <source>
        <dbReference type="Proteomes" id="UP000448867"/>
    </source>
</evidence>
<dbReference type="SUPFAM" id="SSF55073">
    <property type="entry name" value="Nucleotide cyclase"/>
    <property type="match status" value="1"/>
</dbReference>
<sequence length="355" mass="40059">MNSLRDITDYKTEKIFSWLRWIFLALSVFMFYYPPVSSLLELEVASFPLLISIGILYMSITQFSLGKMEKDPISAKWLTWSGILFDFTAFVWLLILSGGSGSPFIPIAYLIVMHAAIYWKAVGALVSSAAVTASYSVIFLGEPYSWMNTFRFLSNISFLWIIGLFGALIVLRERSHLQEKQFFQKLVSRDYLTGLYNHRSFQEEIKKLKEERAEFILLMGDIDFFKRVNDEYGHTMGDAVLQQLGKVLGSQAELMGGRAFRYGGEELALIFSDRTLEQAEAVIEELYKKLGGLHLPGNFTVSMSFGVAGAGGKADEDVVNRADALLYRAKHSGRGRALLENGKVLRMPVSRHDAM</sequence>
<feature type="transmembrane region" description="Helical" evidence="1">
    <location>
        <begin position="152"/>
        <end position="171"/>
    </location>
</feature>
<dbReference type="InterPro" id="IPR050469">
    <property type="entry name" value="Diguanylate_Cyclase"/>
</dbReference>
<accession>A0A7X2LYS2</accession>
<keyword evidence="1" id="KW-1133">Transmembrane helix</keyword>
<dbReference type="InterPro" id="IPR000160">
    <property type="entry name" value="GGDEF_dom"/>
</dbReference>
<dbReference type="EMBL" id="WKKI01000048">
    <property type="protein sequence ID" value="MRX73865.1"/>
    <property type="molecule type" value="Genomic_DNA"/>
</dbReference>
<evidence type="ECO:0000313" key="3">
    <source>
        <dbReference type="EMBL" id="MRX73865.1"/>
    </source>
</evidence>
<dbReference type="GO" id="GO:0005886">
    <property type="term" value="C:plasma membrane"/>
    <property type="evidence" value="ECO:0007669"/>
    <property type="project" value="TreeGrafter"/>
</dbReference>
<organism evidence="3 4">
    <name type="scientific">Metabacillus lacus</name>
    <dbReference type="NCBI Taxonomy" id="1983721"/>
    <lineage>
        <taxon>Bacteria</taxon>
        <taxon>Bacillati</taxon>
        <taxon>Bacillota</taxon>
        <taxon>Bacilli</taxon>
        <taxon>Bacillales</taxon>
        <taxon>Bacillaceae</taxon>
        <taxon>Metabacillus</taxon>
    </lineage>
</organism>
<protein>
    <submittedName>
        <fullName evidence="3">Diguanylate cyclase</fullName>
    </submittedName>
</protein>
<keyword evidence="4" id="KW-1185">Reference proteome</keyword>
<feature type="transmembrane region" description="Helical" evidence="1">
    <location>
        <begin position="45"/>
        <end position="65"/>
    </location>
</feature>
<dbReference type="PANTHER" id="PTHR45138:SF9">
    <property type="entry name" value="DIGUANYLATE CYCLASE DGCM-RELATED"/>
    <property type="match status" value="1"/>
</dbReference>
<keyword evidence="1" id="KW-0472">Membrane</keyword>
<dbReference type="GO" id="GO:0043709">
    <property type="term" value="P:cell adhesion involved in single-species biofilm formation"/>
    <property type="evidence" value="ECO:0007669"/>
    <property type="project" value="TreeGrafter"/>
</dbReference>
<dbReference type="PANTHER" id="PTHR45138">
    <property type="entry name" value="REGULATORY COMPONENTS OF SENSORY TRANSDUCTION SYSTEM"/>
    <property type="match status" value="1"/>
</dbReference>
<dbReference type="GO" id="GO:0052621">
    <property type="term" value="F:diguanylate cyclase activity"/>
    <property type="evidence" value="ECO:0007669"/>
    <property type="project" value="TreeGrafter"/>
</dbReference>
<reference evidence="3 4" key="1">
    <citation type="submission" date="2019-11" db="EMBL/GenBank/DDBJ databases">
        <title>Bacillus lacus genome.</title>
        <authorList>
            <person name="Allen C.J."/>
            <person name="Newman J.D."/>
        </authorList>
    </citation>
    <scope>NUCLEOTIDE SEQUENCE [LARGE SCALE GENOMIC DNA]</scope>
    <source>
        <strain evidence="3 4">KCTC 33946</strain>
    </source>
</reference>
<dbReference type="Pfam" id="PF00990">
    <property type="entry name" value="GGDEF"/>
    <property type="match status" value="1"/>
</dbReference>
<dbReference type="AlphaFoldDB" id="A0A7X2LYS2"/>
<dbReference type="GO" id="GO:1902201">
    <property type="term" value="P:negative regulation of bacterial-type flagellum-dependent cell motility"/>
    <property type="evidence" value="ECO:0007669"/>
    <property type="project" value="TreeGrafter"/>
</dbReference>
<evidence type="ECO:0000256" key="1">
    <source>
        <dbReference type="SAM" id="Phobius"/>
    </source>
</evidence>
<dbReference type="CDD" id="cd01949">
    <property type="entry name" value="GGDEF"/>
    <property type="match status" value="1"/>
</dbReference>
<feature type="domain" description="GGDEF" evidence="2">
    <location>
        <begin position="213"/>
        <end position="342"/>
    </location>
</feature>